<sequence>MNLKSYLPLWHPNNKNYKLMGKNQHVVKHSNGWAVRGAGNEKATKVTQTQNEAIQYAKQIASNQNSEMLVHGRDGRIRERNSYGNDPHPPKG</sequence>
<dbReference type="Pfam" id="PF09954">
    <property type="entry name" value="DUF2188"/>
    <property type="match status" value="1"/>
</dbReference>
<comment type="caution">
    <text evidence="2">The sequence shown here is derived from an EMBL/GenBank/DDBJ whole genome shotgun (WGS) entry which is preliminary data.</text>
</comment>
<dbReference type="EMBL" id="JACJIQ010000006">
    <property type="protein sequence ID" value="MBA9077085.1"/>
    <property type="molecule type" value="Genomic_DNA"/>
</dbReference>
<dbReference type="AlphaFoldDB" id="A0A839GNG4"/>
<proteinExistence type="predicted"/>
<evidence type="ECO:0000313" key="2">
    <source>
        <dbReference type="EMBL" id="MBA9077085.1"/>
    </source>
</evidence>
<keyword evidence="3" id="KW-1185">Reference proteome</keyword>
<dbReference type="InterPro" id="IPR018691">
    <property type="entry name" value="DUF2188"/>
</dbReference>
<evidence type="ECO:0008006" key="4">
    <source>
        <dbReference type="Google" id="ProtNLM"/>
    </source>
</evidence>
<accession>A0A839GNG4</accession>
<dbReference type="RefSeq" id="WP_246386799.1">
    <property type="nucleotide sequence ID" value="NZ_JACJIQ010000006.1"/>
</dbReference>
<dbReference type="Proteomes" id="UP000563094">
    <property type="component" value="Unassembled WGS sequence"/>
</dbReference>
<name>A0A839GNG4_9BACT</name>
<evidence type="ECO:0000313" key="3">
    <source>
        <dbReference type="Proteomes" id="UP000563094"/>
    </source>
</evidence>
<feature type="compositionally biased region" description="Basic and acidic residues" evidence="1">
    <location>
        <begin position="70"/>
        <end position="81"/>
    </location>
</feature>
<evidence type="ECO:0000256" key="1">
    <source>
        <dbReference type="SAM" id="MobiDB-lite"/>
    </source>
</evidence>
<feature type="region of interest" description="Disordered" evidence="1">
    <location>
        <begin position="62"/>
        <end position="92"/>
    </location>
</feature>
<gene>
    <name evidence="2" type="ORF">FHS90_001796</name>
</gene>
<reference evidence="2 3" key="1">
    <citation type="submission" date="2020-08" db="EMBL/GenBank/DDBJ databases">
        <title>Genomic Encyclopedia of Type Strains, Phase IV (KMG-IV): sequencing the most valuable type-strain genomes for metagenomic binning, comparative biology and taxonomic classification.</title>
        <authorList>
            <person name="Goeker M."/>
        </authorList>
    </citation>
    <scope>NUCLEOTIDE SEQUENCE [LARGE SCALE GENOMIC DNA]</scope>
    <source>
        <strain evidence="2 3">DSM 29854</strain>
    </source>
</reference>
<organism evidence="2 3">
    <name type="scientific">Rufibacter quisquiliarum</name>
    <dbReference type="NCBI Taxonomy" id="1549639"/>
    <lineage>
        <taxon>Bacteria</taxon>
        <taxon>Pseudomonadati</taxon>
        <taxon>Bacteroidota</taxon>
        <taxon>Cytophagia</taxon>
        <taxon>Cytophagales</taxon>
        <taxon>Hymenobacteraceae</taxon>
        <taxon>Rufibacter</taxon>
    </lineage>
</organism>
<protein>
    <recommendedName>
        <fullName evidence="4">DUF2188 domain-containing protein</fullName>
    </recommendedName>
</protein>